<dbReference type="Proteomes" id="UP001600943">
    <property type="component" value="Unassembled WGS sequence"/>
</dbReference>
<proteinExistence type="predicted"/>
<gene>
    <name evidence="1" type="ORF">K040078D81_61560</name>
</gene>
<name>A0ABQ0BKQ2_9FIRM</name>
<comment type="caution">
    <text evidence="1">The sequence shown here is derived from an EMBL/GenBank/DDBJ whole genome shotgun (WGS) entry which is preliminary data.</text>
</comment>
<accession>A0ABQ0BKQ2</accession>
<evidence type="ECO:0000313" key="2">
    <source>
        <dbReference type="Proteomes" id="UP001600943"/>
    </source>
</evidence>
<organism evidence="1 2">
    <name type="scientific">Blautia hominis</name>
    <dbReference type="NCBI Taxonomy" id="2025493"/>
    <lineage>
        <taxon>Bacteria</taxon>
        <taxon>Bacillati</taxon>
        <taxon>Bacillota</taxon>
        <taxon>Clostridia</taxon>
        <taxon>Lachnospirales</taxon>
        <taxon>Lachnospiraceae</taxon>
        <taxon>Blautia</taxon>
    </lineage>
</organism>
<sequence>MKDLLFNSSKAVANMNRIEGFDPLSVARTIQEEGQADQLYLDVKYRKLWFRLCNPNGKIEKKILALKENMAIVEARVYLDKNDTPDSYIASALSQKFKTDDPKFGNKFLEMAETAATGRALSDAGFGIQFADVGEENDPSQVDAGIPVQTSQEIPPELTQSYPAEEETFCGQPVSKPEYTSFGQIAYPEYTAMPPVQQQNLNQQPTFMPVKQVAVSKLAGNSVQTMPQLDFRQPVETLLSQLTYEQALAVRIGGRGANAGKTMGQIAVQNPRDLEWYRTKYNGPDNLVRAAAQILLEKAAA</sequence>
<protein>
    <submittedName>
        <fullName evidence="1">Uncharacterized protein</fullName>
    </submittedName>
</protein>
<dbReference type="RefSeq" id="WP_256162412.1">
    <property type="nucleotide sequence ID" value="NZ_BAABYW010000003.1"/>
</dbReference>
<keyword evidence="2" id="KW-1185">Reference proteome</keyword>
<dbReference type="EMBL" id="BAABYW010000003">
    <property type="protein sequence ID" value="GAA6412039.1"/>
    <property type="molecule type" value="Genomic_DNA"/>
</dbReference>
<reference evidence="1 2" key="1">
    <citation type="submission" date="2024-04" db="EMBL/GenBank/DDBJ databases">
        <title>Defined microbial consortia suppress multidrug-resistant proinflammatory Enterobacteriaceae via ecological control.</title>
        <authorList>
            <person name="Furuichi M."/>
            <person name="Kawaguchi T."/>
            <person name="Pust M."/>
            <person name="Yasuma K."/>
            <person name="Plichta D."/>
            <person name="Hasegawa N."/>
            <person name="Ohya T."/>
            <person name="Bhattarai S."/>
            <person name="Sasajima S."/>
            <person name="Aoto Y."/>
            <person name="Tuganbaev T."/>
            <person name="Yaginuma M."/>
            <person name="Ueda M."/>
            <person name="Okahashi N."/>
            <person name="Amafuji K."/>
            <person name="Kiridooshi Y."/>
            <person name="Sugita K."/>
            <person name="Strazar M."/>
            <person name="Skelly A."/>
            <person name="Suda W."/>
            <person name="Hattori M."/>
            <person name="Nakamoto N."/>
            <person name="Caballero S."/>
            <person name="Norman J."/>
            <person name="Olle B."/>
            <person name="Tanoue T."/>
            <person name="Arita M."/>
            <person name="Bucci V."/>
            <person name="Atarashi K."/>
            <person name="Xavier R."/>
            <person name="Honda K."/>
        </authorList>
    </citation>
    <scope>NUCLEOTIDE SEQUENCE [LARGE SCALE GENOMIC DNA]</scope>
    <source>
        <strain evidence="2">k04-0078-D8-1</strain>
    </source>
</reference>
<evidence type="ECO:0000313" key="1">
    <source>
        <dbReference type="EMBL" id="GAA6412039.1"/>
    </source>
</evidence>